<dbReference type="GeneID" id="20668456"/>
<accession>W4K953</accession>
<organism evidence="1 2">
    <name type="scientific">Heterobasidion irregulare (strain TC 32-1)</name>
    <dbReference type="NCBI Taxonomy" id="747525"/>
    <lineage>
        <taxon>Eukaryota</taxon>
        <taxon>Fungi</taxon>
        <taxon>Dikarya</taxon>
        <taxon>Basidiomycota</taxon>
        <taxon>Agaricomycotina</taxon>
        <taxon>Agaricomycetes</taxon>
        <taxon>Russulales</taxon>
        <taxon>Bondarzewiaceae</taxon>
        <taxon>Heterobasidion</taxon>
        <taxon>Heterobasidion annosum species complex</taxon>
    </lineage>
</organism>
<dbReference type="RefSeq" id="XP_009546471.1">
    <property type="nucleotide sequence ID" value="XM_009548176.1"/>
</dbReference>
<dbReference type="KEGG" id="hir:HETIRDRAFT_173565"/>
<dbReference type="AlphaFoldDB" id="W4K953"/>
<keyword evidence="2" id="KW-1185">Reference proteome</keyword>
<protein>
    <submittedName>
        <fullName evidence="1">Uncharacterized protein</fullName>
    </submittedName>
</protein>
<dbReference type="InParanoid" id="W4K953"/>
<name>W4K953_HETIT</name>
<dbReference type="HOGENOM" id="CLU_2399940_0_0_1"/>
<proteinExistence type="predicted"/>
<gene>
    <name evidence="1" type="ORF">HETIRDRAFT_173565</name>
</gene>
<sequence>MSSWHPLHDDRLIESWIARGRDPCLASCLATCLATPHVVLGFLDIFHDGSVTRGYGAYSYSLMDVSPLYTHKRRRLEKVDTVLCVQRVDPQWL</sequence>
<evidence type="ECO:0000313" key="1">
    <source>
        <dbReference type="EMBL" id="ETW81880.1"/>
    </source>
</evidence>
<dbReference type="Proteomes" id="UP000030671">
    <property type="component" value="Unassembled WGS sequence"/>
</dbReference>
<reference evidence="1 2" key="1">
    <citation type="journal article" date="2012" name="New Phytol.">
        <title>Insight into trade-off between wood decay and parasitism from the genome of a fungal forest pathogen.</title>
        <authorList>
            <person name="Olson A."/>
            <person name="Aerts A."/>
            <person name="Asiegbu F."/>
            <person name="Belbahri L."/>
            <person name="Bouzid O."/>
            <person name="Broberg A."/>
            <person name="Canback B."/>
            <person name="Coutinho P.M."/>
            <person name="Cullen D."/>
            <person name="Dalman K."/>
            <person name="Deflorio G."/>
            <person name="van Diepen L.T."/>
            <person name="Dunand C."/>
            <person name="Duplessis S."/>
            <person name="Durling M."/>
            <person name="Gonthier P."/>
            <person name="Grimwood J."/>
            <person name="Fossdal C.G."/>
            <person name="Hansson D."/>
            <person name="Henrissat B."/>
            <person name="Hietala A."/>
            <person name="Himmelstrand K."/>
            <person name="Hoffmeister D."/>
            <person name="Hogberg N."/>
            <person name="James T.Y."/>
            <person name="Karlsson M."/>
            <person name="Kohler A."/>
            <person name="Kues U."/>
            <person name="Lee Y.H."/>
            <person name="Lin Y.C."/>
            <person name="Lind M."/>
            <person name="Lindquist E."/>
            <person name="Lombard V."/>
            <person name="Lucas S."/>
            <person name="Lunden K."/>
            <person name="Morin E."/>
            <person name="Murat C."/>
            <person name="Park J."/>
            <person name="Raffaello T."/>
            <person name="Rouze P."/>
            <person name="Salamov A."/>
            <person name="Schmutz J."/>
            <person name="Solheim H."/>
            <person name="Stahlberg J."/>
            <person name="Velez H."/>
            <person name="de Vries R.P."/>
            <person name="Wiebenga A."/>
            <person name="Woodward S."/>
            <person name="Yakovlev I."/>
            <person name="Garbelotto M."/>
            <person name="Martin F."/>
            <person name="Grigoriev I.V."/>
            <person name="Stenlid J."/>
        </authorList>
    </citation>
    <scope>NUCLEOTIDE SEQUENCE [LARGE SCALE GENOMIC DNA]</scope>
    <source>
        <strain evidence="1 2">TC 32-1</strain>
    </source>
</reference>
<evidence type="ECO:0000313" key="2">
    <source>
        <dbReference type="Proteomes" id="UP000030671"/>
    </source>
</evidence>
<dbReference type="EMBL" id="KI925458">
    <property type="protein sequence ID" value="ETW81880.1"/>
    <property type="molecule type" value="Genomic_DNA"/>
</dbReference>